<protein>
    <submittedName>
        <fullName evidence="4">LytR family transcriptional attenuator</fullName>
    </submittedName>
</protein>
<dbReference type="RefSeq" id="WP_109685123.1">
    <property type="nucleotide sequence ID" value="NZ_QGGL01000001.1"/>
</dbReference>
<dbReference type="EMBL" id="QGGL01000001">
    <property type="protein sequence ID" value="PWK16216.1"/>
    <property type="molecule type" value="Genomic_DNA"/>
</dbReference>
<reference evidence="4 5" key="1">
    <citation type="submission" date="2018-05" db="EMBL/GenBank/DDBJ databases">
        <title>Genomic Encyclopedia of Type Strains, Phase IV (KMG-IV): sequencing the most valuable type-strain genomes for metagenomic binning, comparative biology and taxonomic classification.</title>
        <authorList>
            <person name="Goeker M."/>
        </authorList>
    </citation>
    <scope>NUCLEOTIDE SEQUENCE [LARGE SCALE GENOMIC DNA]</scope>
    <source>
        <strain evidence="4 5">DSM 18773</strain>
    </source>
</reference>
<accession>A0A316DEQ2</accession>
<comment type="similarity">
    <text evidence="1">Belongs to the LytR/CpsA/Psr (LCP) family.</text>
</comment>
<organism evidence="4 5">
    <name type="scientific">Tumebacillus permanentifrigoris</name>
    <dbReference type="NCBI Taxonomy" id="378543"/>
    <lineage>
        <taxon>Bacteria</taxon>
        <taxon>Bacillati</taxon>
        <taxon>Bacillota</taxon>
        <taxon>Bacilli</taxon>
        <taxon>Bacillales</taxon>
        <taxon>Alicyclobacillaceae</taxon>
        <taxon>Tumebacillus</taxon>
    </lineage>
</organism>
<name>A0A316DEQ2_9BACL</name>
<evidence type="ECO:0000256" key="1">
    <source>
        <dbReference type="ARBA" id="ARBA00006068"/>
    </source>
</evidence>
<evidence type="ECO:0000259" key="3">
    <source>
        <dbReference type="Pfam" id="PF03816"/>
    </source>
</evidence>
<evidence type="ECO:0000313" key="5">
    <source>
        <dbReference type="Proteomes" id="UP000245634"/>
    </source>
</evidence>
<evidence type="ECO:0000313" key="4">
    <source>
        <dbReference type="EMBL" id="PWK16216.1"/>
    </source>
</evidence>
<dbReference type="Gene3D" id="3.40.630.190">
    <property type="entry name" value="LCP protein"/>
    <property type="match status" value="1"/>
</dbReference>
<dbReference type="InterPro" id="IPR004474">
    <property type="entry name" value="LytR_CpsA_psr"/>
</dbReference>
<evidence type="ECO:0000256" key="2">
    <source>
        <dbReference type="SAM" id="MobiDB-lite"/>
    </source>
</evidence>
<comment type="caution">
    <text evidence="4">The sequence shown here is derived from an EMBL/GenBank/DDBJ whole genome shotgun (WGS) entry which is preliminary data.</text>
</comment>
<dbReference type="Pfam" id="PF03816">
    <property type="entry name" value="LytR_cpsA_psr"/>
    <property type="match status" value="1"/>
</dbReference>
<feature type="domain" description="Cell envelope-related transcriptional attenuator" evidence="3">
    <location>
        <begin position="155"/>
        <end position="300"/>
    </location>
</feature>
<dbReference type="Proteomes" id="UP000245634">
    <property type="component" value="Unassembled WGS sequence"/>
</dbReference>
<keyword evidence="5" id="KW-1185">Reference proteome</keyword>
<feature type="compositionally biased region" description="Low complexity" evidence="2">
    <location>
        <begin position="100"/>
        <end position="119"/>
    </location>
</feature>
<sequence length="387" mass="43478">MTRTPRRSTRYKKVRTALLATLGLLLLLSVLGFYKFYLLADRIYQPAPQAETSQTPTPHKQSELLIPPDELRERISMQNWYTTSTPDHSISKRTLQELGQAQASAPAKAAEPTPAPESANPFAKWLSGHLPSTDTKKGQTFLLLGVDSRKGESARSDTIVLATLPAGSQEVYLMSIPRDTRANVPGHGWTKINHAMSWGGLPLMKKTVEQLLNVPIDHTVTVDFEGFRQIVDRMGGLDVTVEKTMRYYDPTDGTNISLRAGDTLKSGQQALDYARFRADALADTGRMQRQQVVIRAMIQKGSEPSNWPKLVKTLDILGDHVKTDVPPRDWMSLVMRYSGTRADTVKTLSLTGENRISKQDNLWYFYVEEAQLHKMSRQLQQLRRGNS</sequence>
<gene>
    <name evidence="4" type="ORF">C7459_10178</name>
</gene>
<dbReference type="InterPro" id="IPR050922">
    <property type="entry name" value="LytR/CpsA/Psr_CW_biosynth"/>
</dbReference>
<dbReference type="PANTHER" id="PTHR33392">
    <property type="entry name" value="POLYISOPRENYL-TEICHOIC ACID--PEPTIDOGLYCAN TEICHOIC ACID TRANSFERASE TAGU"/>
    <property type="match status" value="1"/>
</dbReference>
<dbReference type="PANTHER" id="PTHR33392:SF6">
    <property type="entry name" value="POLYISOPRENYL-TEICHOIC ACID--PEPTIDOGLYCAN TEICHOIC ACID TRANSFERASE TAGU"/>
    <property type="match status" value="1"/>
</dbReference>
<dbReference type="NCBIfam" id="TIGR00350">
    <property type="entry name" value="lytR_cpsA_psr"/>
    <property type="match status" value="1"/>
</dbReference>
<proteinExistence type="inferred from homology"/>
<dbReference type="OrthoDB" id="27330at2"/>
<dbReference type="AlphaFoldDB" id="A0A316DEQ2"/>
<feature type="region of interest" description="Disordered" evidence="2">
    <location>
        <begin position="99"/>
        <end position="119"/>
    </location>
</feature>